<name>A0AAD8R4X1_LOLMU</name>
<evidence type="ECO:0000313" key="3">
    <source>
        <dbReference type="Proteomes" id="UP001231189"/>
    </source>
</evidence>
<evidence type="ECO:0000259" key="1">
    <source>
        <dbReference type="Pfam" id="PF14111"/>
    </source>
</evidence>
<sequence>MGKGGGSSRTPSRSRIKRGADDLAAGLSARMGDLLLTDKEASGLVIKNIEASQVPRPRWAVVGKVCSPQKLVISALERAMTRAWGLHGAAHFMDIGENHFVFRFASEGDWKHVRKKWTLAI</sequence>
<dbReference type="AlphaFoldDB" id="A0AAD8R4X1"/>
<protein>
    <recommendedName>
        <fullName evidence="1">DUF4283 domain-containing protein</fullName>
    </recommendedName>
</protein>
<dbReference type="Proteomes" id="UP001231189">
    <property type="component" value="Unassembled WGS sequence"/>
</dbReference>
<comment type="caution">
    <text evidence="2">The sequence shown here is derived from an EMBL/GenBank/DDBJ whole genome shotgun (WGS) entry which is preliminary data.</text>
</comment>
<dbReference type="InterPro" id="IPR025558">
    <property type="entry name" value="DUF4283"/>
</dbReference>
<evidence type="ECO:0000313" key="2">
    <source>
        <dbReference type="EMBL" id="KAK1614416.1"/>
    </source>
</evidence>
<keyword evidence="3" id="KW-1185">Reference proteome</keyword>
<gene>
    <name evidence="2" type="ORF">QYE76_019933</name>
</gene>
<dbReference type="Pfam" id="PF14111">
    <property type="entry name" value="DUF4283"/>
    <property type="match status" value="1"/>
</dbReference>
<dbReference type="EMBL" id="JAUUTY010000006">
    <property type="protein sequence ID" value="KAK1614416.1"/>
    <property type="molecule type" value="Genomic_DNA"/>
</dbReference>
<feature type="domain" description="DUF4283" evidence="1">
    <location>
        <begin position="58"/>
        <end position="116"/>
    </location>
</feature>
<reference evidence="2" key="1">
    <citation type="submission" date="2023-07" db="EMBL/GenBank/DDBJ databases">
        <title>A chromosome-level genome assembly of Lolium multiflorum.</title>
        <authorList>
            <person name="Chen Y."/>
            <person name="Copetti D."/>
            <person name="Kolliker R."/>
            <person name="Studer B."/>
        </authorList>
    </citation>
    <scope>NUCLEOTIDE SEQUENCE</scope>
    <source>
        <strain evidence="2">02402/16</strain>
        <tissue evidence="2">Leaf</tissue>
    </source>
</reference>
<proteinExistence type="predicted"/>
<accession>A0AAD8R4X1</accession>
<organism evidence="2 3">
    <name type="scientific">Lolium multiflorum</name>
    <name type="common">Italian ryegrass</name>
    <name type="synonym">Lolium perenne subsp. multiflorum</name>
    <dbReference type="NCBI Taxonomy" id="4521"/>
    <lineage>
        <taxon>Eukaryota</taxon>
        <taxon>Viridiplantae</taxon>
        <taxon>Streptophyta</taxon>
        <taxon>Embryophyta</taxon>
        <taxon>Tracheophyta</taxon>
        <taxon>Spermatophyta</taxon>
        <taxon>Magnoliopsida</taxon>
        <taxon>Liliopsida</taxon>
        <taxon>Poales</taxon>
        <taxon>Poaceae</taxon>
        <taxon>BOP clade</taxon>
        <taxon>Pooideae</taxon>
        <taxon>Poodae</taxon>
        <taxon>Poeae</taxon>
        <taxon>Poeae Chloroplast Group 2 (Poeae type)</taxon>
        <taxon>Loliodinae</taxon>
        <taxon>Loliinae</taxon>
        <taxon>Lolium</taxon>
    </lineage>
</organism>